<dbReference type="GO" id="GO:0001681">
    <property type="term" value="F:sialate O-acetylesterase activity"/>
    <property type="evidence" value="ECO:0007669"/>
    <property type="project" value="InterPro"/>
</dbReference>
<dbReference type="InterPro" id="IPR008979">
    <property type="entry name" value="Galactose-bd-like_sf"/>
</dbReference>
<evidence type="ECO:0000259" key="3">
    <source>
        <dbReference type="Pfam" id="PF03629"/>
    </source>
</evidence>
<dbReference type="PANTHER" id="PTHR22901:SF0">
    <property type="entry name" value="SIALATE O-ACETYLESTERASE"/>
    <property type="match status" value="1"/>
</dbReference>
<evidence type="ECO:0000313" key="5">
    <source>
        <dbReference type="EMBL" id="RNL84062.1"/>
    </source>
</evidence>
<name>A0A3N0E879_SINP1</name>
<dbReference type="Pfam" id="PF13364">
    <property type="entry name" value="BetaGal_ABD2"/>
    <property type="match status" value="1"/>
</dbReference>
<keyword evidence="1" id="KW-0378">Hydrolase</keyword>
<keyword evidence="6" id="KW-1185">Reference proteome</keyword>
<evidence type="ECO:0000313" key="6">
    <source>
        <dbReference type="Proteomes" id="UP000267469"/>
    </source>
</evidence>
<keyword evidence="2" id="KW-0326">Glycosidase</keyword>
<evidence type="ECO:0000259" key="4">
    <source>
        <dbReference type="Pfam" id="PF13364"/>
    </source>
</evidence>
<dbReference type="GO" id="GO:0004553">
    <property type="term" value="F:hydrolase activity, hydrolyzing O-glycosyl compounds"/>
    <property type="evidence" value="ECO:0007669"/>
    <property type="project" value="InterPro"/>
</dbReference>
<dbReference type="InterPro" id="IPR005181">
    <property type="entry name" value="SASA"/>
</dbReference>
<dbReference type="InterPro" id="IPR025300">
    <property type="entry name" value="BetaGal_jelly_roll_dom"/>
</dbReference>
<comment type="caution">
    <text evidence="5">The sequence shown here is derived from an EMBL/GenBank/DDBJ whole genome shotgun (WGS) entry which is preliminary data.</text>
</comment>
<dbReference type="SUPFAM" id="SSF49785">
    <property type="entry name" value="Galactose-binding domain-like"/>
    <property type="match status" value="1"/>
</dbReference>
<dbReference type="SUPFAM" id="SSF52266">
    <property type="entry name" value="SGNH hydrolase"/>
    <property type="match status" value="1"/>
</dbReference>
<protein>
    <submittedName>
        <fullName evidence="5">Sialate O-acetylesterase</fullName>
    </submittedName>
</protein>
<dbReference type="Gene3D" id="3.40.50.1110">
    <property type="entry name" value="SGNH hydrolase"/>
    <property type="match status" value="2"/>
</dbReference>
<feature type="domain" description="Sialate O-acetylesterase" evidence="3">
    <location>
        <begin position="399"/>
        <end position="518"/>
    </location>
</feature>
<dbReference type="InterPro" id="IPR036514">
    <property type="entry name" value="SGNH_hydro_sf"/>
</dbReference>
<organism evidence="5 6">
    <name type="scientific">Sinomicrobium pectinilyticum</name>
    <dbReference type="NCBI Taxonomy" id="1084421"/>
    <lineage>
        <taxon>Bacteria</taxon>
        <taxon>Pseudomonadati</taxon>
        <taxon>Bacteroidota</taxon>
        <taxon>Flavobacteriia</taxon>
        <taxon>Flavobacteriales</taxon>
        <taxon>Flavobacteriaceae</taxon>
        <taxon>Sinomicrobium</taxon>
    </lineage>
</organism>
<dbReference type="AlphaFoldDB" id="A0A3N0E879"/>
<feature type="domain" description="Sialate O-acetylesterase" evidence="3">
    <location>
        <begin position="105"/>
        <end position="214"/>
    </location>
</feature>
<dbReference type="GO" id="GO:0005975">
    <property type="term" value="P:carbohydrate metabolic process"/>
    <property type="evidence" value="ECO:0007669"/>
    <property type="project" value="InterPro"/>
</dbReference>
<sequence length="645" mass="72647">MNKLSIFGILFILLQFPAFTSAQIRLPRLIGNNMILQRDHEIKVWGWASPGEPVKLTFGDNTYKTEADSNGDWHIMLPPQKAGGPYDMLFEASNRVTVENIAFGDVWVCSGQSNMELPMARVREKYAEIVRLAETTDIRQFLVPDQYDFKKENKDLEGGEWLSATPENILDFSAVAYFFALELYEQYQVPIGLINASLGGSPVEAWMSEETLKEFPYAYKELQKYKDDALIKKTEAKDSARAADWYRTLDAKDPGLTENNAWSSPETKDLDWDTVEIPGYWKEGPIGHHTGTVWFRKTVDIPENMAGKPARLSLGRIVDQDYAYVNGKQVGTTGYQYPPRKYDIAAGVLKAGRNTITIRVVSNAGNGGFVPDKPYYLAVPGDTIDLKGTWKYRIGATMPRAPGQTFIRWKPGGLYNKMIAPLFNYSIKGVIWYQGESNTGNPEGYNQTFPAMIRNWRKEWKQGDFPFLYVQLANFMEETDTPIESNWAVLRQAQLNTLSVPNTGMAVITDLGEWNDIHPLNKKDVGKRLALLARKIAYGEKALTASGPVPAKADFKKDYVMITFDHAGRGLTTRNDKALEYFAISADGKNFVWAKAEITGKNTIRVWNDMVSDPVVVRYAWANNPATANLYSENGLLASPFELKK</sequence>
<dbReference type="Pfam" id="PF03629">
    <property type="entry name" value="SASA"/>
    <property type="match status" value="2"/>
</dbReference>
<proteinExistence type="predicted"/>
<dbReference type="EMBL" id="RJTM01000099">
    <property type="protein sequence ID" value="RNL84062.1"/>
    <property type="molecule type" value="Genomic_DNA"/>
</dbReference>
<gene>
    <name evidence="5" type="ORF">ED312_14040</name>
</gene>
<dbReference type="InterPro" id="IPR039329">
    <property type="entry name" value="SIAE"/>
</dbReference>
<dbReference type="Gene3D" id="2.60.120.260">
    <property type="entry name" value="Galactose-binding domain-like"/>
    <property type="match status" value="1"/>
</dbReference>
<dbReference type="OrthoDB" id="9816001at2"/>
<dbReference type="PANTHER" id="PTHR22901">
    <property type="entry name" value="SIALATE O-ACETYLESTERASE"/>
    <property type="match status" value="1"/>
</dbReference>
<dbReference type="RefSeq" id="WP_123216652.1">
    <property type="nucleotide sequence ID" value="NZ_RJTM01000099.1"/>
</dbReference>
<dbReference type="Proteomes" id="UP000267469">
    <property type="component" value="Unassembled WGS sequence"/>
</dbReference>
<evidence type="ECO:0000256" key="2">
    <source>
        <dbReference type="ARBA" id="ARBA00023295"/>
    </source>
</evidence>
<evidence type="ECO:0000256" key="1">
    <source>
        <dbReference type="ARBA" id="ARBA00022801"/>
    </source>
</evidence>
<accession>A0A3N0E879</accession>
<feature type="domain" description="Beta-galactosidase jelly roll" evidence="4">
    <location>
        <begin position="258"/>
        <end position="361"/>
    </location>
</feature>
<reference evidence="5 6" key="1">
    <citation type="submission" date="2018-10" db="EMBL/GenBank/DDBJ databases">
        <title>Sinomicrobium pectinilyticum sp. nov., a pectinase-producing bacterium isolated from alkaline and saline soil, and emended description of the genus Sinomicrobium.</title>
        <authorList>
            <person name="Cheng B."/>
            <person name="Li C."/>
            <person name="Lai Q."/>
            <person name="Du M."/>
            <person name="Shao Z."/>
            <person name="Xu P."/>
            <person name="Yang C."/>
        </authorList>
    </citation>
    <scope>NUCLEOTIDE SEQUENCE [LARGE SCALE GENOMIC DNA]</scope>
    <source>
        <strain evidence="5 6">5DNS001</strain>
    </source>
</reference>